<evidence type="ECO:0000256" key="2">
    <source>
        <dbReference type="SAM" id="SignalP"/>
    </source>
</evidence>
<dbReference type="AlphaFoldDB" id="A0A4Y7R7H1"/>
<keyword evidence="4" id="KW-1185">Reference proteome</keyword>
<dbReference type="EMBL" id="QFGA01000003">
    <property type="protein sequence ID" value="TEB04692.1"/>
    <property type="molecule type" value="Genomic_DNA"/>
</dbReference>
<feature type="chain" id="PRO_5021358220" description="TrbL/VirB6 plasmid conjugal transfer protein" evidence="2">
    <location>
        <begin position="24"/>
        <end position="475"/>
    </location>
</feature>
<proteinExistence type="predicted"/>
<name>A0A4Y7R7H1_9FIRM</name>
<feature type="signal peptide" evidence="2">
    <location>
        <begin position="1"/>
        <end position="23"/>
    </location>
</feature>
<dbReference type="Proteomes" id="UP000298324">
    <property type="component" value="Unassembled WGS sequence"/>
</dbReference>
<keyword evidence="2" id="KW-0732">Signal</keyword>
<feature type="transmembrane region" description="Helical" evidence="1">
    <location>
        <begin position="454"/>
        <end position="473"/>
    </location>
</feature>
<feature type="transmembrane region" description="Helical" evidence="1">
    <location>
        <begin position="413"/>
        <end position="434"/>
    </location>
</feature>
<feature type="transmembrane region" description="Helical" evidence="1">
    <location>
        <begin position="175"/>
        <end position="193"/>
    </location>
</feature>
<evidence type="ECO:0000313" key="4">
    <source>
        <dbReference type="Proteomes" id="UP000298324"/>
    </source>
</evidence>
<protein>
    <recommendedName>
        <fullName evidence="5">TrbL/VirB6 plasmid conjugal transfer protein</fullName>
    </recommendedName>
</protein>
<organism evidence="3 4">
    <name type="scientific">Pelotomaculum schinkii</name>
    <dbReference type="NCBI Taxonomy" id="78350"/>
    <lineage>
        <taxon>Bacteria</taxon>
        <taxon>Bacillati</taxon>
        <taxon>Bacillota</taxon>
        <taxon>Clostridia</taxon>
        <taxon>Eubacteriales</taxon>
        <taxon>Desulfotomaculaceae</taxon>
        <taxon>Pelotomaculum</taxon>
    </lineage>
</organism>
<feature type="transmembrane region" description="Helical" evidence="1">
    <location>
        <begin position="200"/>
        <end position="219"/>
    </location>
</feature>
<evidence type="ECO:0008006" key="5">
    <source>
        <dbReference type="Google" id="ProtNLM"/>
    </source>
</evidence>
<keyword evidence="1" id="KW-0472">Membrane</keyword>
<accession>A0A4Y7R7H1</accession>
<keyword evidence="1" id="KW-1133">Transmembrane helix</keyword>
<evidence type="ECO:0000256" key="1">
    <source>
        <dbReference type="SAM" id="Phobius"/>
    </source>
</evidence>
<feature type="transmembrane region" description="Helical" evidence="1">
    <location>
        <begin position="384"/>
        <end position="406"/>
    </location>
</feature>
<comment type="caution">
    <text evidence="3">The sequence shown here is derived from an EMBL/GenBank/DDBJ whole genome shotgun (WGS) entry which is preliminary data.</text>
</comment>
<gene>
    <name evidence="3" type="ORF">Psch_03454</name>
</gene>
<evidence type="ECO:0000313" key="3">
    <source>
        <dbReference type="EMBL" id="TEB04692.1"/>
    </source>
</evidence>
<sequence length="475" mass="51616">MQTLISLLLVLVALLTAPEPAFCESVGPPTQDDLSTPVGVVFFDLNGSAAAERNEQIQNQEMPLENAPYISKDDLLANVTEPSWLNVPMSRLRFDTAEDHGVGVFARVTGKNVGGVLASFADGLFQLSSMSVNWGIEIIYLAFRTNWIAAFASQVTAPTLALWQSLFGLGMGNSSLFGLCMMVLFGYLLYYLARMQLMQIVKTTGVTILILVLAFVYFANAGRVLLSVSNTADALSGFVLSAVGGAFSSQPDQTGQSGFDSMLQSFGNSMWCGLVANTWAALEFGTTKPQDLILTDAEYQRMQSNSTISENSFDPNSSPPKQINPFTAGWIKPGSRIDQIVLSYSVNNVARGEIVNVLADQSVDHGRHAIARENLLPYNKIKCIVFSFLFWLPATAFLIFSVVIGGSMILAQFTLLGLALLLPIIFLVALVPEVGWNFGYKAVRMAVAALSTKIVYGIFLSVIVLIINFVFWLTS</sequence>
<keyword evidence="1" id="KW-0812">Transmembrane</keyword>
<reference evidence="3 4" key="1">
    <citation type="journal article" date="2018" name="Environ. Microbiol.">
        <title>Novel energy conservation strategies and behaviour of Pelotomaculum schinkii driving syntrophic propionate catabolism.</title>
        <authorList>
            <person name="Hidalgo-Ahumada C.A.P."/>
            <person name="Nobu M.K."/>
            <person name="Narihiro T."/>
            <person name="Tamaki H."/>
            <person name="Liu W.T."/>
            <person name="Kamagata Y."/>
            <person name="Stams A.J.M."/>
            <person name="Imachi H."/>
            <person name="Sousa D.Z."/>
        </authorList>
    </citation>
    <scope>NUCLEOTIDE SEQUENCE [LARGE SCALE GENOMIC DNA]</scope>
    <source>
        <strain evidence="3 4">HH</strain>
    </source>
</reference>